<keyword evidence="8" id="KW-0282">Flagellum</keyword>
<keyword evidence="6 7" id="KW-0472">Membrane</keyword>
<evidence type="ECO:0000256" key="2">
    <source>
        <dbReference type="ARBA" id="ARBA00009772"/>
    </source>
</evidence>
<feature type="transmembrane region" description="Helical" evidence="7">
    <location>
        <begin position="224"/>
        <end position="243"/>
    </location>
</feature>
<evidence type="ECO:0000256" key="4">
    <source>
        <dbReference type="ARBA" id="ARBA00022692"/>
    </source>
</evidence>
<feature type="transmembrane region" description="Helical" evidence="7">
    <location>
        <begin position="75"/>
        <end position="94"/>
    </location>
</feature>
<dbReference type="PANTHER" id="PTHR30065:SF1">
    <property type="entry name" value="SURFACE PRESENTATION OF ANTIGENS PROTEIN SPAR"/>
    <property type="match status" value="1"/>
</dbReference>
<dbReference type="GO" id="GO:0006605">
    <property type="term" value="P:protein targeting"/>
    <property type="evidence" value="ECO:0007669"/>
    <property type="project" value="InterPro"/>
</dbReference>
<dbReference type="Pfam" id="PF01311">
    <property type="entry name" value="Bac_export_1"/>
    <property type="match status" value="1"/>
</dbReference>
<evidence type="ECO:0000313" key="9">
    <source>
        <dbReference type="Proteomes" id="UP000589520"/>
    </source>
</evidence>
<keyword evidence="9" id="KW-1185">Reference proteome</keyword>
<comment type="similarity">
    <text evidence="2">Belongs to the FliR/MopE/SpaR family.</text>
</comment>
<evidence type="ECO:0000256" key="7">
    <source>
        <dbReference type="SAM" id="Phobius"/>
    </source>
</evidence>
<keyword evidence="8" id="KW-0966">Cell projection</keyword>
<evidence type="ECO:0000256" key="1">
    <source>
        <dbReference type="ARBA" id="ARBA00004651"/>
    </source>
</evidence>
<evidence type="ECO:0000256" key="6">
    <source>
        <dbReference type="ARBA" id="ARBA00023136"/>
    </source>
</evidence>
<feature type="transmembrane region" description="Helical" evidence="7">
    <location>
        <begin position="17"/>
        <end position="38"/>
    </location>
</feature>
<comment type="caution">
    <text evidence="8">The sequence shown here is derived from an EMBL/GenBank/DDBJ whole genome shotgun (WGS) entry which is preliminary data.</text>
</comment>
<dbReference type="PANTHER" id="PTHR30065">
    <property type="entry name" value="FLAGELLAR BIOSYNTHETIC PROTEIN FLIR"/>
    <property type="match status" value="1"/>
</dbReference>
<evidence type="ECO:0000313" key="8">
    <source>
        <dbReference type="EMBL" id="NYF80352.1"/>
    </source>
</evidence>
<feature type="transmembrane region" description="Helical" evidence="7">
    <location>
        <begin position="50"/>
        <end position="69"/>
    </location>
</feature>
<gene>
    <name evidence="8" type="ORF">HDF17_002672</name>
</gene>
<feature type="transmembrane region" description="Helical" evidence="7">
    <location>
        <begin position="124"/>
        <end position="146"/>
    </location>
</feature>
<evidence type="ECO:0000256" key="5">
    <source>
        <dbReference type="ARBA" id="ARBA00022989"/>
    </source>
</evidence>
<feature type="transmembrane region" description="Helical" evidence="7">
    <location>
        <begin position="190"/>
        <end position="212"/>
    </location>
</feature>
<evidence type="ECO:0000256" key="3">
    <source>
        <dbReference type="ARBA" id="ARBA00022475"/>
    </source>
</evidence>
<sequence length="262" mass="27127">MESTMPMNGLIQQWPQYLAAGLLVLVRLSGLIAFAPLFGSAAIAPRIKAGFVIAMTLLLAPVVAAVPGARAVLDMQGVLGELGVGLVFGLSLALMNEALQFAGMLLGMQFSFSLVNLLDPNSMIETPVLGQMLGWIGLLVIIGAGLDRTLIAAMTRSFCIVPVGTAMVHARTGAALASMTGGVFLAGLQLASPVIAAALAIEVTIAMISRLAPQLPAMVISIPLKTMVSYVVLVGSLALWPGWIEQHFISLLDAAGRLIGAA</sequence>
<accession>A0A7Y9TLP9</accession>
<comment type="subcellular location">
    <subcellularLocation>
        <location evidence="1">Cell membrane</location>
        <topology evidence="1">Multi-pass membrane protein</topology>
    </subcellularLocation>
</comment>
<dbReference type="RefSeq" id="WP_246301914.1">
    <property type="nucleotide sequence ID" value="NZ_JACCCW010000002.1"/>
</dbReference>
<keyword evidence="4 7" id="KW-0812">Transmembrane</keyword>
<proteinExistence type="inferred from homology"/>
<dbReference type="Proteomes" id="UP000589520">
    <property type="component" value="Unassembled WGS sequence"/>
</dbReference>
<protein>
    <submittedName>
        <fullName evidence="8">Flagellar biosynthetic protein FliR</fullName>
    </submittedName>
</protein>
<keyword evidence="8" id="KW-0969">Cilium</keyword>
<dbReference type="EMBL" id="JACCCW010000002">
    <property type="protein sequence ID" value="NYF80352.1"/>
    <property type="molecule type" value="Genomic_DNA"/>
</dbReference>
<name>A0A7Y9TLP9_9BACT</name>
<organism evidence="8 9">
    <name type="scientific">Granulicella arctica</name>
    <dbReference type="NCBI Taxonomy" id="940613"/>
    <lineage>
        <taxon>Bacteria</taxon>
        <taxon>Pseudomonadati</taxon>
        <taxon>Acidobacteriota</taxon>
        <taxon>Terriglobia</taxon>
        <taxon>Terriglobales</taxon>
        <taxon>Acidobacteriaceae</taxon>
        <taxon>Granulicella</taxon>
    </lineage>
</organism>
<keyword evidence="3" id="KW-1003">Cell membrane</keyword>
<dbReference type="InterPro" id="IPR002010">
    <property type="entry name" value="T3SS_IM_R"/>
</dbReference>
<dbReference type="AlphaFoldDB" id="A0A7Y9TLP9"/>
<keyword evidence="5 7" id="KW-1133">Transmembrane helix</keyword>
<dbReference type="PRINTS" id="PR00953">
    <property type="entry name" value="TYPE3IMRPROT"/>
</dbReference>
<reference evidence="8 9" key="1">
    <citation type="submission" date="2020-07" db="EMBL/GenBank/DDBJ databases">
        <title>Genomic Encyclopedia of Type Strains, Phase IV (KMG-V): Genome sequencing to study the core and pangenomes of soil and plant-associated prokaryotes.</title>
        <authorList>
            <person name="Whitman W."/>
        </authorList>
    </citation>
    <scope>NUCLEOTIDE SEQUENCE [LARGE SCALE GENOMIC DNA]</scope>
    <source>
        <strain evidence="8 9">X4EP2</strain>
    </source>
</reference>
<dbReference type="GO" id="GO:0005886">
    <property type="term" value="C:plasma membrane"/>
    <property type="evidence" value="ECO:0007669"/>
    <property type="project" value="UniProtKB-SubCell"/>
</dbReference>